<reference evidence="2" key="1">
    <citation type="submission" date="2011-02" db="EMBL/GenBank/DDBJ databases">
        <title>The genome of the leaf-cutting ant Acromyrmex echinatior suggests key adaptations to social evolution and fungus farming.</title>
        <authorList>
            <person name="Nygaard S."/>
            <person name="Zhang G."/>
        </authorList>
    </citation>
    <scope>NUCLEOTIDE SEQUENCE</scope>
</reference>
<name>F4X6Z0_ACREC</name>
<evidence type="ECO:0000256" key="1">
    <source>
        <dbReference type="SAM" id="MobiDB-lite"/>
    </source>
</evidence>
<proteinExistence type="predicted"/>
<evidence type="ECO:0000313" key="3">
    <source>
        <dbReference type="Proteomes" id="UP000007755"/>
    </source>
</evidence>
<keyword evidence="3" id="KW-1185">Reference proteome</keyword>
<gene>
    <name evidence="2" type="ORF">G5I_14280</name>
</gene>
<dbReference type="AlphaFoldDB" id="F4X6Z0"/>
<evidence type="ECO:0000313" key="2">
    <source>
        <dbReference type="EMBL" id="EGI57752.1"/>
    </source>
</evidence>
<dbReference type="InParanoid" id="F4X6Z0"/>
<accession>F4X6Z0</accession>
<protein>
    <submittedName>
        <fullName evidence="2">Uncharacterized protein</fullName>
    </submittedName>
</protein>
<dbReference type="Proteomes" id="UP000007755">
    <property type="component" value="Unassembled WGS sequence"/>
</dbReference>
<sequence length="409" mass="46209">MSRGKQRMLPREKRVVLLADLPHNKLPHFTFLQGIITRSITCTLRMQLKACPACTRKNLAGKSSDVDTESRGARTVSLYKSGSRGYLRQRSDVACALVYVHREERARTENTESHVGAHKSIPRVGGGPRRALSSIDRYLNEYSSAKLQEKDSCSGIKLMIDNSNRSAIAERNFHARYISYYHEPKTTIFSLSENLRRASFSKATAERIPLRSSPAENFFVSCIYKESNYEFLTFAVNQFTITRGFPARSAIREIGADYTFQIDRENSSGYRFAAPFRDAFKRRNELRRHVGFASETSQPVAQFGLSLPLGDGLHNTAFDLSFDLLVSPVSLITFSLQEFWHCKAKRLSRSTARTYVRVSSDLQVKRVQPVALLARLLIKEKAAGYVSGYLSYDRHSSCTGILLDTTNTL</sequence>
<feature type="region of interest" description="Disordered" evidence="1">
    <location>
        <begin position="109"/>
        <end position="128"/>
    </location>
</feature>
<organism evidence="3">
    <name type="scientific">Acromyrmex echinatior</name>
    <name type="common">Panamanian leafcutter ant</name>
    <name type="synonym">Acromyrmex octospinosus echinatior</name>
    <dbReference type="NCBI Taxonomy" id="103372"/>
    <lineage>
        <taxon>Eukaryota</taxon>
        <taxon>Metazoa</taxon>
        <taxon>Ecdysozoa</taxon>
        <taxon>Arthropoda</taxon>
        <taxon>Hexapoda</taxon>
        <taxon>Insecta</taxon>
        <taxon>Pterygota</taxon>
        <taxon>Neoptera</taxon>
        <taxon>Endopterygota</taxon>
        <taxon>Hymenoptera</taxon>
        <taxon>Apocrita</taxon>
        <taxon>Aculeata</taxon>
        <taxon>Formicoidea</taxon>
        <taxon>Formicidae</taxon>
        <taxon>Myrmicinae</taxon>
        <taxon>Acromyrmex</taxon>
    </lineage>
</organism>
<dbReference type="EMBL" id="GL888828">
    <property type="protein sequence ID" value="EGI57752.1"/>
    <property type="molecule type" value="Genomic_DNA"/>
</dbReference>